<sequence length="551" mass="60423">MLCYLYKCRRLLESTLFFCLSHFFSHDHESRATRERKKRKKTEKIDRERKAVGQFQIRMATGTRAASASERVFQWRAGAGSGQCCTRNPSWTSSNSRTTTNGSAPLPYDYFRPNQNQNQNHNHNHNHRPQRHSRNLVWLNPNLNPTSSSKPNPNSNPTATDGNAKCNGRRSNHRSFVWLNPNTATPTPTSTSSSSSTSTGSGSDGENTITATTRADEIAVASNATAASNAGNTPCKQFLSGCCPFADTCHSLHTWSLAKDFSLLTACHGHQKPIQAIQLPSLSDRLYSVTSDGILHTWNYKTGQCAATAHLSGEVGSMLSHGPWLIVGMHDSIKAGNIQTGAEMYLSGPTGLVSALAADGDLLFAGTQDGRILIWRLTAASNLYEPAACLVGHRLPVVSIIVQGASLYSASLDGTIKEWDLTTLQCVHTLSDHTKGVMSLMFWNQFLISCSLDNTVKVWNKNTKGELELTYTHTEEHGLLGLCGMNDLHGKPVLFASLGDNSVRLFDLPSFEERGRIFAKQEVRAMLTGPDGLFFIGDGTGELKVWQWSTD</sequence>
<dbReference type="SUPFAM" id="SSF50978">
    <property type="entry name" value="WD40 repeat-like"/>
    <property type="match status" value="1"/>
</dbReference>
<dbReference type="PANTHER" id="PTHR44489">
    <property type="match status" value="1"/>
</dbReference>
<feature type="compositionally biased region" description="Low complexity" evidence="3">
    <location>
        <begin position="185"/>
        <end position="201"/>
    </location>
</feature>
<dbReference type="Proteomes" id="UP001140206">
    <property type="component" value="Chromosome 1"/>
</dbReference>
<keyword evidence="1" id="KW-0853">WD repeat</keyword>
<keyword evidence="2" id="KW-0862">Zinc</keyword>
<reference evidence="5" key="1">
    <citation type="submission" date="2022-08" db="EMBL/GenBank/DDBJ databases">
        <authorList>
            <person name="Marques A."/>
        </authorList>
    </citation>
    <scope>NUCLEOTIDE SEQUENCE</scope>
    <source>
        <strain evidence="5">RhyPub2mFocal</strain>
        <tissue evidence="5">Leaves</tissue>
    </source>
</reference>
<feature type="compositionally biased region" description="Low complexity" evidence="3">
    <location>
        <begin position="86"/>
        <end position="103"/>
    </location>
</feature>
<dbReference type="GO" id="GO:0008270">
    <property type="term" value="F:zinc ion binding"/>
    <property type="evidence" value="ECO:0007669"/>
    <property type="project" value="UniProtKB-KW"/>
</dbReference>
<dbReference type="InterPro" id="IPR044715">
    <property type="entry name" value="WDR86-like"/>
</dbReference>
<keyword evidence="2" id="KW-0479">Metal-binding</keyword>
<dbReference type="PROSITE" id="PS50082">
    <property type="entry name" value="WD_REPEATS_2"/>
    <property type="match status" value="4"/>
</dbReference>
<feature type="compositionally biased region" description="Low complexity" evidence="3">
    <location>
        <begin position="112"/>
        <end position="121"/>
    </location>
</feature>
<protein>
    <submittedName>
        <fullName evidence="5">Zinc finger WD40 repeat protein 1</fullName>
    </submittedName>
</protein>
<evidence type="ECO:0000256" key="1">
    <source>
        <dbReference type="PROSITE-ProRule" id="PRU00221"/>
    </source>
</evidence>
<evidence type="ECO:0000313" key="5">
    <source>
        <dbReference type="EMBL" id="KAJ4820899.1"/>
    </source>
</evidence>
<feature type="compositionally biased region" description="Low complexity" evidence="3">
    <location>
        <begin position="139"/>
        <end position="158"/>
    </location>
</feature>
<dbReference type="InterPro" id="IPR036322">
    <property type="entry name" value="WD40_repeat_dom_sf"/>
</dbReference>
<comment type="caution">
    <text evidence="5">The sequence shown here is derived from an EMBL/GenBank/DDBJ whole genome shotgun (WGS) entry which is preliminary data.</text>
</comment>
<dbReference type="Pfam" id="PF00400">
    <property type="entry name" value="WD40"/>
    <property type="match status" value="3"/>
</dbReference>
<feature type="repeat" description="WD" evidence="1">
    <location>
        <begin position="430"/>
        <end position="469"/>
    </location>
</feature>
<name>A0AAV8HWG5_9POAL</name>
<dbReference type="EMBL" id="JAMFTS010000001">
    <property type="protein sequence ID" value="KAJ4820899.1"/>
    <property type="molecule type" value="Genomic_DNA"/>
</dbReference>
<feature type="region of interest" description="Disordered" evidence="3">
    <location>
        <begin position="80"/>
        <end position="208"/>
    </location>
</feature>
<feature type="zinc finger region" description="C3H1-type" evidence="2">
    <location>
        <begin position="229"/>
        <end position="256"/>
    </location>
</feature>
<accession>A0AAV8HWG5</accession>
<feature type="repeat" description="WD" evidence="1">
    <location>
        <begin position="346"/>
        <end position="385"/>
    </location>
</feature>
<dbReference type="InterPro" id="IPR015943">
    <property type="entry name" value="WD40/YVTN_repeat-like_dom_sf"/>
</dbReference>
<dbReference type="SMART" id="SM00320">
    <property type="entry name" value="WD40"/>
    <property type="match status" value="6"/>
</dbReference>
<dbReference type="InterPro" id="IPR000571">
    <property type="entry name" value="Znf_CCCH"/>
</dbReference>
<organism evidence="5 6">
    <name type="scientific">Rhynchospora pubera</name>
    <dbReference type="NCBI Taxonomy" id="906938"/>
    <lineage>
        <taxon>Eukaryota</taxon>
        <taxon>Viridiplantae</taxon>
        <taxon>Streptophyta</taxon>
        <taxon>Embryophyta</taxon>
        <taxon>Tracheophyta</taxon>
        <taxon>Spermatophyta</taxon>
        <taxon>Magnoliopsida</taxon>
        <taxon>Liliopsida</taxon>
        <taxon>Poales</taxon>
        <taxon>Cyperaceae</taxon>
        <taxon>Cyperoideae</taxon>
        <taxon>Rhynchosporeae</taxon>
        <taxon>Rhynchospora</taxon>
    </lineage>
</organism>
<keyword evidence="2" id="KW-0863">Zinc-finger</keyword>
<feature type="region of interest" description="Disordered" evidence="3">
    <location>
        <begin position="30"/>
        <end position="50"/>
    </location>
</feature>
<dbReference type="PROSITE" id="PS50103">
    <property type="entry name" value="ZF_C3H1"/>
    <property type="match status" value="1"/>
</dbReference>
<evidence type="ECO:0000256" key="3">
    <source>
        <dbReference type="SAM" id="MobiDB-lite"/>
    </source>
</evidence>
<gene>
    <name evidence="5" type="ORF">LUZ62_033465</name>
</gene>
<evidence type="ECO:0000256" key="2">
    <source>
        <dbReference type="PROSITE-ProRule" id="PRU00723"/>
    </source>
</evidence>
<feature type="repeat" description="WD" evidence="1">
    <location>
        <begin position="267"/>
        <end position="308"/>
    </location>
</feature>
<feature type="compositionally biased region" description="Basic residues" evidence="3">
    <location>
        <begin position="122"/>
        <end position="134"/>
    </location>
</feature>
<proteinExistence type="predicted"/>
<feature type="domain" description="C3H1-type" evidence="4">
    <location>
        <begin position="229"/>
        <end position="256"/>
    </location>
</feature>
<keyword evidence="6" id="KW-1185">Reference proteome</keyword>
<dbReference type="PANTHER" id="PTHR44489:SF1">
    <property type="entry name" value="ZINC FINGER CCCH DOMAIN-CONTAINING PROTEIN 63"/>
    <property type="match status" value="1"/>
</dbReference>
<feature type="repeat" description="WD" evidence="1">
    <location>
        <begin position="390"/>
        <end position="429"/>
    </location>
</feature>
<evidence type="ECO:0000313" key="6">
    <source>
        <dbReference type="Proteomes" id="UP001140206"/>
    </source>
</evidence>
<evidence type="ECO:0000259" key="4">
    <source>
        <dbReference type="PROSITE" id="PS50103"/>
    </source>
</evidence>
<dbReference type="InterPro" id="IPR001680">
    <property type="entry name" value="WD40_rpt"/>
</dbReference>
<dbReference type="Gene3D" id="2.130.10.10">
    <property type="entry name" value="YVTN repeat-like/Quinoprotein amine dehydrogenase"/>
    <property type="match status" value="1"/>
</dbReference>
<dbReference type="AlphaFoldDB" id="A0AAV8HWG5"/>